<dbReference type="EMBL" id="CAJNJA010034123">
    <property type="protein sequence ID" value="CAE7687801.1"/>
    <property type="molecule type" value="Genomic_DNA"/>
</dbReference>
<protein>
    <submittedName>
        <fullName evidence="2">CbhB protein</fullName>
    </submittedName>
</protein>
<accession>A0A812WNX7</accession>
<evidence type="ECO:0000313" key="2">
    <source>
        <dbReference type="EMBL" id="CAE7687801.1"/>
    </source>
</evidence>
<sequence>MSRRATQQGIGPRHFNLTAGHYANTTALNHRLQDMIFISPEIFETLCVPILALSAGAILQQNPRSQSAGLLVSFFGAQTAMNLFMKQAPRHGAESSELVFGGSFARSPKRSLAAPSSRRGTRALETCSTSPGQGKGFRRSSAR</sequence>
<organism evidence="2 3">
    <name type="scientific">Symbiodinium necroappetens</name>
    <dbReference type="NCBI Taxonomy" id="1628268"/>
    <lineage>
        <taxon>Eukaryota</taxon>
        <taxon>Sar</taxon>
        <taxon>Alveolata</taxon>
        <taxon>Dinophyceae</taxon>
        <taxon>Suessiales</taxon>
        <taxon>Symbiodiniaceae</taxon>
        <taxon>Symbiodinium</taxon>
    </lineage>
</organism>
<gene>
    <name evidence="2" type="primary">cbhB</name>
    <name evidence="2" type="ORF">SNEC2469_LOCUS19810</name>
</gene>
<dbReference type="Proteomes" id="UP000601435">
    <property type="component" value="Unassembled WGS sequence"/>
</dbReference>
<reference evidence="2" key="1">
    <citation type="submission" date="2021-02" db="EMBL/GenBank/DDBJ databases">
        <authorList>
            <person name="Dougan E. K."/>
            <person name="Rhodes N."/>
            <person name="Thang M."/>
            <person name="Chan C."/>
        </authorList>
    </citation>
    <scope>NUCLEOTIDE SEQUENCE</scope>
</reference>
<dbReference type="AlphaFoldDB" id="A0A812WNX7"/>
<proteinExistence type="predicted"/>
<keyword evidence="3" id="KW-1185">Reference proteome</keyword>
<comment type="caution">
    <text evidence="2">The sequence shown here is derived from an EMBL/GenBank/DDBJ whole genome shotgun (WGS) entry which is preliminary data.</text>
</comment>
<feature type="region of interest" description="Disordered" evidence="1">
    <location>
        <begin position="106"/>
        <end position="143"/>
    </location>
</feature>
<evidence type="ECO:0000256" key="1">
    <source>
        <dbReference type="SAM" id="MobiDB-lite"/>
    </source>
</evidence>
<name>A0A812WNX7_9DINO</name>
<evidence type="ECO:0000313" key="3">
    <source>
        <dbReference type="Proteomes" id="UP000601435"/>
    </source>
</evidence>